<dbReference type="Proteomes" id="UP000199101">
    <property type="component" value="Unassembled WGS sequence"/>
</dbReference>
<dbReference type="InterPro" id="IPR001054">
    <property type="entry name" value="A/G_cyclase"/>
</dbReference>
<dbReference type="GO" id="GO:0006171">
    <property type="term" value="P:cAMP biosynthetic process"/>
    <property type="evidence" value="ECO:0007669"/>
    <property type="project" value="TreeGrafter"/>
</dbReference>
<dbReference type="SUPFAM" id="SSF55073">
    <property type="entry name" value="Nucleotide cyclase"/>
    <property type="match status" value="1"/>
</dbReference>
<dbReference type="Pfam" id="PF00211">
    <property type="entry name" value="Guanylate_cyc"/>
    <property type="match status" value="1"/>
</dbReference>
<dbReference type="AlphaFoldDB" id="A0A1C3W7G2"/>
<dbReference type="GO" id="GO:0004016">
    <property type="term" value="F:adenylate cyclase activity"/>
    <property type="evidence" value="ECO:0007669"/>
    <property type="project" value="UniProtKB-ARBA"/>
</dbReference>
<keyword evidence="3" id="KW-1185">Reference proteome</keyword>
<proteinExistence type="predicted"/>
<organism evidence="2 3">
    <name type="scientific">Rhizobium multihospitium</name>
    <dbReference type="NCBI Taxonomy" id="410764"/>
    <lineage>
        <taxon>Bacteria</taxon>
        <taxon>Pseudomonadati</taxon>
        <taxon>Pseudomonadota</taxon>
        <taxon>Alphaproteobacteria</taxon>
        <taxon>Hyphomicrobiales</taxon>
        <taxon>Rhizobiaceae</taxon>
        <taxon>Rhizobium/Agrobacterium group</taxon>
        <taxon>Rhizobium</taxon>
    </lineage>
</organism>
<dbReference type="Gene3D" id="3.30.70.1230">
    <property type="entry name" value="Nucleotide cyclase"/>
    <property type="match status" value="1"/>
</dbReference>
<dbReference type="GO" id="GO:0035556">
    <property type="term" value="P:intracellular signal transduction"/>
    <property type="evidence" value="ECO:0007669"/>
    <property type="project" value="InterPro"/>
</dbReference>
<name>A0A1C3W7G2_9HYPH</name>
<dbReference type="InterPro" id="IPR050697">
    <property type="entry name" value="Adenylyl/Guanylyl_Cyclase_3/4"/>
</dbReference>
<dbReference type="STRING" id="410764.GA0061103_4972"/>
<dbReference type="EMBL" id="FMAG01000004">
    <property type="protein sequence ID" value="SCB35806.1"/>
    <property type="molecule type" value="Genomic_DNA"/>
</dbReference>
<dbReference type="SMART" id="SM00044">
    <property type="entry name" value="CYCc"/>
    <property type="match status" value="1"/>
</dbReference>
<dbReference type="PANTHER" id="PTHR43081">
    <property type="entry name" value="ADENYLATE CYCLASE, TERMINAL-DIFFERENTIATION SPECIFIC-RELATED"/>
    <property type="match status" value="1"/>
</dbReference>
<sequence length="395" mass="42464">MTQTRELVDWIIAVGLTSDSIEELLTGVSERLTRLGYPLVRASIAMPSIDPLQRGSSISWSRSSSISLEIQEHGEAGDAMFRRSPISYLLSRDIDVGRWRLPPGGDAAGFPLLNELSDLGATDYLVKLARFPGGTALAGIGFSLAVDSPEGFSDSQIAALDEFLPALALACCRIAAMRVATDMLAVYTGARTSGRILSGQTRRGNGDAIHAAILLADLKNFTALNERFPPERIVGWLNEHFDAIGGPVERFGGEILKFMGDSLLAIFPTDIEDPAKACERALAAAKMAIEANAAVNRARVVSEEPELLVDIVLHIGDVFYGNVGAARRLDFTAIGRAVNEAARMEKLCDTVERNLLASELFASHVQDGFERLGIFTLKGVNQPAAVYGLSCDPDC</sequence>
<accession>A0A1C3W7G2</accession>
<evidence type="ECO:0000313" key="3">
    <source>
        <dbReference type="Proteomes" id="UP000199101"/>
    </source>
</evidence>
<gene>
    <name evidence="2" type="ORF">GA0061103_4972</name>
</gene>
<dbReference type="PROSITE" id="PS50125">
    <property type="entry name" value="GUANYLATE_CYCLASE_2"/>
    <property type="match status" value="1"/>
</dbReference>
<dbReference type="InterPro" id="IPR029787">
    <property type="entry name" value="Nucleotide_cyclase"/>
</dbReference>
<dbReference type="OrthoDB" id="4565346at2"/>
<dbReference type="RefSeq" id="WP_092713993.1">
    <property type="nucleotide sequence ID" value="NZ_FMAG01000004.1"/>
</dbReference>
<dbReference type="CDD" id="cd07302">
    <property type="entry name" value="CHD"/>
    <property type="match status" value="1"/>
</dbReference>
<protein>
    <submittedName>
        <fullName evidence="2">Adenylate cyclase</fullName>
    </submittedName>
</protein>
<reference evidence="3" key="1">
    <citation type="submission" date="2016-08" db="EMBL/GenBank/DDBJ databases">
        <authorList>
            <person name="Varghese N."/>
            <person name="Submissions Spin"/>
        </authorList>
    </citation>
    <scope>NUCLEOTIDE SEQUENCE [LARGE SCALE GENOMIC DNA]</scope>
    <source>
        <strain evidence="3">HAMBI 2975</strain>
    </source>
</reference>
<feature type="domain" description="Guanylate cyclase" evidence="1">
    <location>
        <begin position="212"/>
        <end position="345"/>
    </location>
</feature>
<dbReference type="PANTHER" id="PTHR43081:SF11">
    <property type="entry name" value="BLR2264 PROTEIN"/>
    <property type="match status" value="1"/>
</dbReference>
<evidence type="ECO:0000313" key="2">
    <source>
        <dbReference type="EMBL" id="SCB35806.1"/>
    </source>
</evidence>
<evidence type="ECO:0000259" key="1">
    <source>
        <dbReference type="PROSITE" id="PS50125"/>
    </source>
</evidence>